<dbReference type="PROSITE" id="PS51409">
    <property type="entry name" value="ARGINASE_2"/>
    <property type="match status" value="1"/>
</dbReference>
<evidence type="ECO:0008006" key="4">
    <source>
        <dbReference type="Google" id="ProtNLM"/>
    </source>
</evidence>
<organism evidence="2 3">
    <name type="scientific">Methanosuratincola subterraneus</name>
    <dbReference type="NCBI Taxonomy" id="2593994"/>
    <lineage>
        <taxon>Archaea</taxon>
        <taxon>Thermoproteota</taxon>
        <taxon>Methanosuratincolia</taxon>
        <taxon>Candidatus Methanomethylicales</taxon>
        <taxon>Candidatus Methanomethylicaceae</taxon>
        <taxon>Candidatus Methanosuratincola (ex Vanwonterghem et al. 2016)</taxon>
    </lineage>
</organism>
<gene>
    <name evidence="2" type="ORF">Metus_0578</name>
</gene>
<dbReference type="InterPro" id="IPR023696">
    <property type="entry name" value="Ureohydrolase_dom_sf"/>
</dbReference>
<proteinExistence type="inferred from homology"/>
<dbReference type="Proteomes" id="UP000288215">
    <property type="component" value="Unassembled WGS sequence"/>
</dbReference>
<sequence length="347" mass="38961">MDLFFISGPLDPDERESSVLRKIEMLEKGYEGILFKDPYDGMARELGNIPGPESRLDVEPWLLPAPPKSMSFMLTVENFVAFIDSNGCLEYAKKVGGLVEGGLPSVPVMVGVDHSLTGGALEALSRELGGESIRLIVFDSHFDFILPSIRCGLIQYDLETNPETKFSPTDPFIFNRPDSYNADSFLYYVLDKIPKENIFVVGVSDYPPQVAQEIEDDRVRRYVEFYKDLEESGVHVITKERIQRDIGSVREALSSTAFPYTYVSVDVDVCSNTSIKGARFLDYYGVDHSDLYGLVASIKKSLKTSKLVGLDFMEFDIYNAGSERSGKADRTYQIAAEAMKRLLWQQP</sequence>
<dbReference type="AlphaFoldDB" id="A0A3S3TSP1"/>
<accession>A0A3S3TSP1</accession>
<name>A0A3S3TSP1_METS7</name>
<reference evidence="2 3" key="1">
    <citation type="submission" date="2018-12" db="EMBL/GenBank/DDBJ databases">
        <title>The complete genome of the methanogenic archaea of the candidate phylum Verstraetearchaeota, obtained from the metagenome of underground thermal water.</title>
        <authorList>
            <person name="Kadnikov V.V."/>
            <person name="Mardanov A.V."/>
            <person name="Beletsky A.V."/>
            <person name="Karnachuk O.V."/>
            <person name="Ravin N.V."/>
        </authorList>
    </citation>
    <scope>NUCLEOTIDE SEQUENCE [LARGE SCALE GENOMIC DNA]</scope>
    <source>
        <strain evidence="2">Ch88</strain>
    </source>
</reference>
<dbReference type="GO" id="GO:0046872">
    <property type="term" value="F:metal ion binding"/>
    <property type="evidence" value="ECO:0007669"/>
    <property type="project" value="InterPro"/>
</dbReference>
<comment type="caution">
    <text evidence="2">The sequence shown here is derived from an EMBL/GenBank/DDBJ whole genome shotgun (WGS) entry which is preliminary data.</text>
</comment>
<dbReference type="Gene3D" id="3.40.800.10">
    <property type="entry name" value="Ureohydrolase domain"/>
    <property type="match status" value="1"/>
</dbReference>
<dbReference type="Pfam" id="PF00491">
    <property type="entry name" value="Arginase"/>
    <property type="match status" value="1"/>
</dbReference>
<evidence type="ECO:0000313" key="3">
    <source>
        <dbReference type="Proteomes" id="UP000288215"/>
    </source>
</evidence>
<evidence type="ECO:0000256" key="1">
    <source>
        <dbReference type="PROSITE-ProRule" id="PRU00742"/>
    </source>
</evidence>
<protein>
    <recommendedName>
        <fullName evidence="4">Arginase family protein</fullName>
    </recommendedName>
</protein>
<comment type="similarity">
    <text evidence="1">Belongs to the arginase family.</text>
</comment>
<dbReference type="SUPFAM" id="SSF52768">
    <property type="entry name" value="Arginase/deacetylase"/>
    <property type="match status" value="1"/>
</dbReference>
<dbReference type="EMBL" id="RXGA01000002">
    <property type="protein sequence ID" value="RWX73799.1"/>
    <property type="molecule type" value="Genomic_DNA"/>
</dbReference>
<evidence type="ECO:0000313" key="2">
    <source>
        <dbReference type="EMBL" id="RWX73799.1"/>
    </source>
</evidence>
<dbReference type="InterPro" id="IPR006035">
    <property type="entry name" value="Ureohydrolase"/>
</dbReference>